<proteinExistence type="predicted"/>
<dbReference type="RefSeq" id="WP_189352151.1">
    <property type="nucleotide sequence ID" value="NZ_BMYP01000005.1"/>
</dbReference>
<evidence type="ECO:0000313" key="2">
    <source>
        <dbReference type="Proteomes" id="UP000662678"/>
    </source>
</evidence>
<sequence length="53" mass="6100">MIDLAWPCRARQPLLRQPCDLRLDTAQAFLTLARRRDALLNHERRSTSSGAHT</sequence>
<protein>
    <submittedName>
        <fullName evidence="1">Uncharacterized protein</fullName>
    </submittedName>
</protein>
<evidence type="ECO:0000313" key="1">
    <source>
        <dbReference type="EMBL" id="GHD72446.1"/>
    </source>
</evidence>
<accession>A0ABQ3HA15</accession>
<dbReference type="EMBL" id="BMYP01000005">
    <property type="protein sequence ID" value="GHD72446.1"/>
    <property type="molecule type" value="Genomic_DNA"/>
</dbReference>
<organism evidence="1 2">
    <name type="scientific">Vogesella fluminis</name>
    <dbReference type="NCBI Taxonomy" id="1069161"/>
    <lineage>
        <taxon>Bacteria</taxon>
        <taxon>Pseudomonadati</taxon>
        <taxon>Pseudomonadota</taxon>
        <taxon>Betaproteobacteria</taxon>
        <taxon>Neisseriales</taxon>
        <taxon>Chromobacteriaceae</taxon>
        <taxon>Vogesella</taxon>
    </lineage>
</organism>
<comment type="caution">
    <text evidence="1">The sequence shown here is derived from an EMBL/GenBank/DDBJ whole genome shotgun (WGS) entry which is preliminary data.</text>
</comment>
<keyword evidence="2" id="KW-1185">Reference proteome</keyword>
<gene>
    <name evidence="1" type="ORF">GCM10011419_05820</name>
</gene>
<reference evidence="2" key="1">
    <citation type="journal article" date="2019" name="Int. J. Syst. Evol. Microbiol.">
        <title>The Global Catalogue of Microorganisms (GCM) 10K type strain sequencing project: providing services to taxonomists for standard genome sequencing and annotation.</title>
        <authorList>
            <consortium name="The Broad Institute Genomics Platform"/>
            <consortium name="The Broad Institute Genome Sequencing Center for Infectious Disease"/>
            <person name="Wu L."/>
            <person name="Ma J."/>
        </authorList>
    </citation>
    <scope>NUCLEOTIDE SEQUENCE [LARGE SCALE GENOMIC DNA]</scope>
    <source>
        <strain evidence="2">KCTC 23713</strain>
    </source>
</reference>
<dbReference type="Proteomes" id="UP000662678">
    <property type="component" value="Unassembled WGS sequence"/>
</dbReference>
<name>A0ABQ3HA15_9NEIS</name>